<dbReference type="InterPro" id="IPR001036">
    <property type="entry name" value="Acrflvin-R"/>
</dbReference>
<feature type="transmembrane region" description="Helical" evidence="6">
    <location>
        <begin position="373"/>
        <end position="398"/>
    </location>
</feature>
<proteinExistence type="predicted"/>
<evidence type="ECO:0000313" key="9">
    <source>
        <dbReference type="Proteomes" id="UP000255423"/>
    </source>
</evidence>
<dbReference type="PANTHER" id="PTHR33406:SF13">
    <property type="entry name" value="MEMBRANE PROTEIN YDFJ"/>
    <property type="match status" value="1"/>
</dbReference>
<feature type="transmembrane region" description="Helical" evidence="6">
    <location>
        <begin position="246"/>
        <end position="264"/>
    </location>
</feature>
<gene>
    <name evidence="8" type="ORF">SAMN05661053_1697</name>
</gene>
<evidence type="ECO:0000256" key="1">
    <source>
        <dbReference type="ARBA" id="ARBA00004651"/>
    </source>
</evidence>
<feature type="transmembrane region" description="Helical" evidence="6">
    <location>
        <begin position="344"/>
        <end position="367"/>
    </location>
</feature>
<evidence type="ECO:0000256" key="5">
    <source>
        <dbReference type="ARBA" id="ARBA00023136"/>
    </source>
</evidence>
<keyword evidence="4 6" id="KW-1133">Transmembrane helix</keyword>
<accession>A0A380S746</accession>
<dbReference type="InterPro" id="IPR000731">
    <property type="entry name" value="SSD"/>
</dbReference>
<dbReference type="Gene3D" id="1.20.1640.10">
    <property type="entry name" value="Multidrug efflux transporter AcrB transmembrane domain"/>
    <property type="match status" value="2"/>
</dbReference>
<feature type="transmembrane region" description="Helical" evidence="6">
    <location>
        <begin position="636"/>
        <end position="654"/>
    </location>
</feature>
<dbReference type="AlphaFoldDB" id="A0A380S746"/>
<feature type="transmembrane region" description="Helical" evidence="6">
    <location>
        <begin position="271"/>
        <end position="295"/>
    </location>
</feature>
<keyword evidence="2" id="KW-1003">Cell membrane</keyword>
<name>A0A380S746_FIBSU</name>
<evidence type="ECO:0000256" key="2">
    <source>
        <dbReference type="ARBA" id="ARBA00022475"/>
    </source>
</evidence>
<dbReference type="Pfam" id="PF03176">
    <property type="entry name" value="MMPL"/>
    <property type="match status" value="2"/>
</dbReference>
<dbReference type="GO" id="GO:0005886">
    <property type="term" value="C:plasma membrane"/>
    <property type="evidence" value="ECO:0007669"/>
    <property type="project" value="UniProtKB-SubCell"/>
</dbReference>
<dbReference type="EMBL" id="UHJL01000002">
    <property type="protein sequence ID" value="SUQ24301.1"/>
    <property type="molecule type" value="Genomic_DNA"/>
</dbReference>
<comment type="subcellular location">
    <subcellularLocation>
        <location evidence="1">Cell membrane</location>
        <topology evidence="1">Multi-pass membrane protein</topology>
    </subcellularLocation>
</comment>
<evidence type="ECO:0000256" key="6">
    <source>
        <dbReference type="SAM" id="Phobius"/>
    </source>
</evidence>
<keyword evidence="3 6" id="KW-0812">Transmembrane</keyword>
<organism evidence="8 9">
    <name type="scientific">Fibrobacter succinogenes</name>
    <name type="common">Bacteroides succinogenes</name>
    <dbReference type="NCBI Taxonomy" id="833"/>
    <lineage>
        <taxon>Bacteria</taxon>
        <taxon>Pseudomonadati</taxon>
        <taxon>Fibrobacterota</taxon>
        <taxon>Fibrobacteria</taxon>
        <taxon>Fibrobacterales</taxon>
        <taxon>Fibrobacteraceae</taxon>
        <taxon>Fibrobacter</taxon>
    </lineage>
</organism>
<evidence type="ECO:0000256" key="4">
    <source>
        <dbReference type="ARBA" id="ARBA00022989"/>
    </source>
</evidence>
<dbReference type="PROSITE" id="PS50156">
    <property type="entry name" value="SSD"/>
    <property type="match status" value="1"/>
</dbReference>
<dbReference type="GO" id="GO:0022857">
    <property type="term" value="F:transmembrane transporter activity"/>
    <property type="evidence" value="ECO:0007669"/>
    <property type="project" value="InterPro"/>
</dbReference>
<protein>
    <recommendedName>
        <fullName evidence="7">SSD domain-containing protein</fullName>
    </recommendedName>
</protein>
<feature type="transmembrane region" description="Helical" evidence="6">
    <location>
        <begin position="21"/>
        <end position="42"/>
    </location>
</feature>
<dbReference type="Proteomes" id="UP000255423">
    <property type="component" value="Unassembled WGS sequence"/>
</dbReference>
<dbReference type="SUPFAM" id="SSF82866">
    <property type="entry name" value="Multidrug efflux transporter AcrB transmembrane domain"/>
    <property type="match status" value="2"/>
</dbReference>
<reference evidence="8 9" key="1">
    <citation type="submission" date="2017-08" db="EMBL/GenBank/DDBJ databases">
        <authorList>
            <person name="de Groot N.N."/>
        </authorList>
    </citation>
    <scope>NUCLEOTIDE SEQUENCE [LARGE SCALE GENOMIC DNA]</scope>
    <source>
        <strain evidence="8 9">HM2</strain>
    </source>
</reference>
<dbReference type="RefSeq" id="WP_088660073.1">
    <property type="nucleotide sequence ID" value="NZ_UHJL01000002.1"/>
</dbReference>
<dbReference type="InterPro" id="IPR050545">
    <property type="entry name" value="Mycobact_MmpL"/>
</dbReference>
<feature type="domain" description="SSD" evidence="7">
    <location>
        <begin position="272"/>
        <end position="398"/>
    </location>
</feature>
<feature type="transmembrane region" description="Helical" evidence="6">
    <location>
        <begin position="760"/>
        <end position="783"/>
    </location>
</feature>
<dbReference type="InterPro" id="IPR004869">
    <property type="entry name" value="MMPL_dom"/>
</dbReference>
<feature type="transmembrane region" description="Helical" evidence="6">
    <location>
        <begin position="727"/>
        <end position="748"/>
    </location>
</feature>
<evidence type="ECO:0000259" key="7">
    <source>
        <dbReference type="PROSITE" id="PS50156"/>
    </source>
</evidence>
<dbReference type="PANTHER" id="PTHR33406">
    <property type="entry name" value="MEMBRANE PROTEIN MJ1562-RELATED"/>
    <property type="match status" value="1"/>
</dbReference>
<sequence>MSRIRINIEKVNEKFENFARFLISHRALLLVSFIALLAISIVGMKKIYVEASWDSYFIEGDPMLVETDKFKETFGNDYFVGVMVETEQSVLTPENLKLLRELSNELRDSLSYSDGKATSIVDLEYMLGTDEGMEIVQIVPEEIPTDAAGLAEIEKRLAAKPELAKKLISKDRKQAFINVKLRPFPEDSVWKAEGEAKGVKAEAPDMKTGRETSEIIAKEKYAPLHPLATGMPYLSHQKLKYIGEEMSRIFLITVLCSIIVMFLVTRSLRGIVSPLITTFAGVIMTFGLVGYLGLYMDATNIMVPVILAFAVSIAYNIHIHSFFRKNMMLTGKRKESVLYAMKETGWSVLFSGLTTIVALLSFLSVMLKPIRSVGILSSIAVGFILLVALTVSPILLSFGKDKKPNAKVLEKGDTRMGLILNNLGQFVLTHGKPIAIIFAVITAISIYGVTKMEPAFDVERTMGRKVEYVNKMLYVAESEIGSFYSYDLVIDFGENDKAKEVDNLKKLEQLQDHAQKYPLTKRSTSILDILKDLDRTLNENRQEMYAIPETEEQVAQLLLLYENAGGSEASYWMDYDYKKLRLMVEISSYNSNELQKEIEDLQKFARELYPNAKVTAVGNLPQFTAMQQYLEVGQMTSFLISVVIVAVLLMIVFGSVRTGLIGMIPNIAPGIFVGGYLGFSNIPLDMMTATLIPMIIGLSVDDTIHFINHGHVEFDRSKDYKDSILKVFRAAGPALVMTTIIMVATFAGFTTSQATQMFNFGFVVFVGLVSALLADLFVTPLLIKKFKIFGK</sequence>
<evidence type="ECO:0000313" key="8">
    <source>
        <dbReference type="EMBL" id="SUQ24301.1"/>
    </source>
</evidence>
<feature type="transmembrane region" description="Helical" evidence="6">
    <location>
        <begin position="660"/>
        <end position="679"/>
    </location>
</feature>
<feature type="transmembrane region" description="Helical" evidence="6">
    <location>
        <begin position="301"/>
        <end position="323"/>
    </location>
</feature>
<evidence type="ECO:0000256" key="3">
    <source>
        <dbReference type="ARBA" id="ARBA00022692"/>
    </source>
</evidence>
<dbReference type="PRINTS" id="PR00702">
    <property type="entry name" value="ACRIFLAVINRP"/>
</dbReference>
<keyword evidence="5 6" id="KW-0472">Membrane</keyword>